<name>A0AAG5CXE8_ANOAO</name>
<keyword evidence="3" id="KW-1185">Reference proteome</keyword>
<evidence type="ECO:0000313" key="3">
    <source>
        <dbReference type="Proteomes" id="UP000075880"/>
    </source>
</evidence>
<proteinExistence type="predicted"/>
<keyword evidence="1" id="KW-0812">Transmembrane</keyword>
<protein>
    <submittedName>
        <fullName evidence="2">Uncharacterized protein</fullName>
    </submittedName>
</protein>
<evidence type="ECO:0000256" key="1">
    <source>
        <dbReference type="SAM" id="Phobius"/>
    </source>
</evidence>
<sequence length="104" mass="11315">MEDRPLCHEGTTHLRHTPASTMDPVCEEKLAAASLDLLDELVLLLHRKGRLPVLLVTVIALALCFLVVGIVMATGIMLVTFFLFVSYSETPPVTGTLDILGKTL</sequence>
<dbReference type="EnsemblMetazoa" id="ENSAATROPT003719">
    <property type="protein sequence ID" value="ENSAATROPP003571"/>
    <property type="gene ID" value="ENSAATROPG002941"/>
</dbReference>
<reference evidence="2" key="1">
    <citation type="submission" date="2024-04" db="UniProtKB">
        <authorList>
            <consortium name="EnsemblMetazoa"/>
        </authorList>
    </citation>
    <scope>IDENTIFICATION</scope>
    <source>
        <strain evidence="2">EBRO</strain>
    </source>
</reference>
<organism evidence="2 3">
    <name type="scientific">Anopheles atroparvus</name>
    <name type="common">European mosquito</name>
    <dbReference type="NCBI Taxonomy" id="41427"/>
    <lineage>
        <taxon>Eukaryota</taxon>
        <taxon>Metazoa</taxon>
        <taxon>Ecdysozoa</taxon>
        <taxon>Arthropoda</taxon>
        <taxon>Hexapoda</taxon>
        <taxon>Insecta</taxon>
        <taxon>Pterygota</taxon>
        <taxon>Neoptera</taxon>
        <taxon>Endopterygota</taxon>
        <taxon>Diptera</taxon>
        <taxon>Nematocera</taxon>
        <taxon>Culicoidea</taxon>
        <taxon>Culicidae</taxon>
        <taxon>Anophelinae</taxon>
        <taxon>Anopheles</taxon>
    </lineage>
</organism>
<accession>A0AAG5CXE8</accession>
<evidence type="ECO:0000313" key="2">
    <source>
        <dbReference type="EnsemblMetazoa" id="ENSAATROPP003571"/>
    </source>
</evidence>
<keyword evidence="1" id="KW-1133">Transmembrane helix</keyword>
<feature type="transmembrane region" description="Helical" evidence="1">
    <location>
        <begin position="53"/>
        <end position="84"/>
    </location>
</feature>
<dbReference type="AlphaFoldDB" id="A0AAG5CXE8"/>
<keyword evidence="1" id="KW-0472">Membrane</keyword>
<dbReference type="Proteomes" id="UP000075880">
    <property type="component" value="Unassembled WGS sequence"/>
</dbReference>